<dbReference type="AlphaFoldDB" id="A0A183G4G4"/>
<name>A0A183G4G4_HELPZ</name>
<reference evidence="3" key="2">
    <citation type="submission" date="2019-09" db="UniProtKB">
        <authorList>
            <consortium name="WormBaseParasite"/>
        </authorList>
    </citation>
    <scope>IDENTIFICATION</scope>
</reference>
<accession>A0A183G4G4</accession>
<dbReference type="Proteomes" id="UP000050761">
    <property type="component" value="Unassembled WGS sequence"/>
</dbReference>
<evidence type="ECO:0000313" key="1">
    <source>
        <dbReference type="EMBL" id="VDP05848.1"/>
    </source>
</evidence>
<proteinExistence type="predicted"/>
<dbReference type="WBParaSite" id="HPBE_0001640801-mRNA-1">
    <property type="protein sequence ID" value="HPBE_0001640801-mRNA-1"/>
    <property type="gene ID" value="HPBE_0001640801"/>
</dbReference>
<gene>
    <name evidence="1" type="ORF">HPBE_LOCUS16407</name>
</gene>
<dbReference type="OrthoDB" id="6161911at2759"/>
<organism evidence="2 3">
    <name type="scientific">Heligmosomoides polygyrus</name>
    <name type="common">Parasitic roundworm</name>
    <dbReference type="NCBI Taxonomy" id="6339"/>
    <lineage>
        <taxon>Eukaryota</taxon>
        <taxon>Metazoa</taxon>
        <taxon>Ecdysozoa</taxon>
        <taxon>Nematoda</taxon>
        <taxon>Chromadorea</taxon>
        <taxon>Rhabditida</taxon>
        <taxon>Rhabditina</taxon>
        <taxon>Rhabditomorpha</taxon>
        <taxon>Strongyloidea</taxon>
        <taxon>Heligmosomidae</taxon>
        <taxon>Heligmosomoides</taxon>
    </lineage>
</organism>
<keyword evidence="2" id="KW-1185">Reference proteome</keyword>
<evidence type="ECO:0000313" key="3">
    <source>
        <dbReference type="WBParaSite" id="HPBE_0001640801-mRNA-1"/>
    </source>
</evidence>
<dbReference type="GO" id="GO:0005739">
    <property type="term" value="C:mitochondrion"/>
    <property type="evidence" value="ECO:0007669"/>
    <property type="project" value="InterPro"/>
</dbReference>
<reference evidence="1 2" key="1">
    <citation type="submission" date="2018-11" db="EMBL/GenBank/DDBJ databases">
        <authorList>
            <consortium name="Pathogen Informatics"/>
        </authorList>
    </citation>
    <scope>NUCLEOTIDE SEQUENCE [LARGE SCALE GENOMIC DNA]</scope>
</reference>
<dbReference type="Pfam" id="PF15880">
    <property type="entry name" value="NDUFV3"/>
    <property type="match status" value="1"/>
</dbReference>
<dbReference type="EMBL" id="UZAH01029399">
    <property type="protein sequence ID" value="VDP05848.1"/>
    <property type="molecule type" value="Genomic_DNA"/>
</dbReference>
<accession>A0A3P8B7P3</accession>
<sequence length="79" mass="9292">MGRASHCLATAAAQTSTGERRDWKLCEEQGYLKTNYYSFYEAEVTLANHRLQQPSNKRMLRRRQMRSGNAMRKFVDFVE</sequence>
<protein>
    <submittedName>
        <fullName evidence="3">NADH dehydrogenase [ubiquinone] flavoprotein 3, mitochondrial</fullName>
    </submittedName>
</protein>
<evidence type="ECO:0000313" key="2">
    <source>
        <dbReference type="Proteomes" id="UP000050761"/>
    </source>
</evidence>
<dbReference type="GO" id="GO:0045271">
    <property type="term" value="C:respiratory chain complex I"/>
    <property type="evidence" value="ECO:0007669"/>
    <property type="project" value="InterPro"/>
</dbReference>
<dbReference type="InterPro" id="IPR026193">
    <property type="entry name" value="NDUFV3"/>
</dbReference>